<evidence type="ECO:0000313" key="9">
    <source>
        <dbReference type="Proteomes" id="UP000824007"/>
    </source>
</evidence>
<name>A0A9D2C866_9FIRM</name>
<evidence type="ECO:0000256" key="4">
    <source>
        <dbReference type="ARBA" id="ARBA00022729"/>
    </source>
</evidence>
<evidence type="ECO:0000256" key="2">
    <source>
        <dbReference type="ARBA" id="ARBA00005695"/>
    </source>
</evidence>
<organism evidence="8 9">
    <name type="scientific">Candidatus Eisenbergiella pullistercoris</name>
    <dbReference type="NCBI Taxonomy" id="2838555"/>
    <lineage>
        <taxon>Bacteria</taxon>
        <taxon>Bacillati</taxon>
        <taxon>Bacillota</taxon>
        <taxon>Clostridia</taxon>
        <taxon>Lachnospirales</taxon>
        <taxon>Lachnospiraceae</taxon>
        <taxon>Eisenbergiella</taxon>
    </lineage>
</organism>
<dbReference type="GO" id="GO:1904680">
    <property type="term" value="F:peptide transmembrane transporter activity"/>
    <property type="evidence" value="ECO:0007669"/>
    <property type="project" value="TreeGrafter"/>
</dbReference>
<dbReference type="PROSITE" id="PS51257">
    <property type="entry name" value="PROKAR_LIPOPROTEIN"/>
    <property type="match status" value="1"/>
</dbReference>
<reference evidence="8" key="1">
    <citation type="journal article" date="2021" name="PeerJ">
        <title>Extensive microbial diversity within the chicken gut microbiome revealed by metagenomics and culture.</title>
        <authorList>
            <person name="Gilroy R."/>
            <person name="Ravi A."/>
            <person name="Getino M."/>
            <person name="Pursley I."/>
            <person name="Horton D.L."/>
            <person name="Alikhan N.F."/>
            <person name="Baker D."/>
            <person name="Gharbi K."/>
            <person name="Hall N."/>
            <person name="Watson M."/>
            <person name="Adriaenssens E.M."/>
            <person name="Foster-Nyarko E."/>
            <person name="Jarju S."/>
            <person name="Secka A."/>
            <person name="Antonio M."/>
            <person name="Oren A."/>
            <person name="Chaudhuri R.R."/>
            <person name="La Ragione R."/>
            <person name="Hildebrand F."/>
            <person name="Pallen M.J."/>
        </authorList>
    </citation>
    <scope>NUCLEOTIDE SEQUENCE</scope>
    <source>
        <strain evidence="8">ChiSxjej3B15-24422</strain>
    </source>
</reference>
<keyword evidence="4 6" id="KW-0732">Signal</keyword>
<evidence type="ECO:0000259" key="7">
    <source>
        <dbReference type="Pfam" id="PF00496"/>
    </source>
</evidence>
<dbReference type="SUPFAM" id="SSF53850">
    <property type="entry name" value="Periplasmic binding protein-like II"/>
    <property type="match status" value="2"/>
</dbReference>
<protein>
    <submittedName>
        <fullName evidence="8">Peptide ABC transporter substrate-binding protein</fullName>
    </submittedName>
</protein>
<feature type="region of interest" description="Disordered" evidence="5">
    <location>
        <begin position="23"/>
        <end position="79"/>
    </location>
</feature>
<comment type="subcellular location">
    <subcellularLocation>
        <location evidence="1">Cell envelope</location>
    </subcellularLocation>
</comment>
<dbReference type="AlphaFoldDB" id="A0A9D2C866"/>
<feature type="signal peptide" evidence="6">
    <location>
        <begin position="1"/>
        <end position="20"/>
    </location>
</feature>
<dbReference type="CDD" id="cd08504">
    <property type="entry name" value="PBP2_OppA"/>
    <property type="match status" value="1"/>
</dbReference>
<dbReference type="GO" id="GO:0030313">
    <property type="term" value="C:cell envelope"/>
    <property type="evidence" value="ECO:0007669"/>
    <property type="project" value="UniProtKB-SubCell"/>
</dbReference>
<feature type="domain" description="Solute-binding protein family 5" evidence="7">
    <location>
        <begin position="195"/>
        <end position="603"/>
    </location>
</feature>
<dbReference type="PANTHER" id="PTHR30290:SF10">
    <property type="entry name" value="PERIPLASMIC OLIGOPEPTIDE-BINDING PROTEIN-RELATED"/>
    <property type="match status" value="1"/>
</dbReference>
<evidence type="ECO:0000256" key="6">
    <source>
        <dbReference type="SAM" id="SignalP"/>
    </source>
</evidence>
<dbReference type="InterPro" id="IPR039424">
    <property type="entry name" value="SBP_5"/>
</dbReference>
<feature type="chain" id="PRO_5039620908" evidence="6">
    <location>
        <begin position="21"/>
        <end position="609"/>
    </location>
</feature>
<dbReference type="Gene3D" id="3.90.76.10">
    <property type="entry name" value="Dipeptide-binding Protein, Domain 1"/>
    <property type="match status" value="1"/>
</dbReference>
<dbReference type="Proteomes" id="UP000824007">
    <property type="component" value="Unassembled WGS sequence"/>
</dbReference>
<dbReference type="EMBL" id="DXDD01000136">
    <property type="protein sequence ID" value="HIY61196.1"/>
    <property type="molecule type" value="Genomic_DNA"/>
</dbReference>
<comment type="caution">
    <text evidence="8">The sequence shown here is derived from an EMBL/GenBank/DDBJ whole genome shotgun (WGS) entry which is preliminary data.</text>
</comment>
<dbReference type="Gene3D" id="3.10.105.10">
    <property type="entry name" value="Dipeptide-binding Protein, Domain 3"/>
    <property type="match status" value="2"/>
</dbReference>
<proteinExistence type="inferred from homology"/>
<dbReference type="PANTHER" id="PTHR30290">
    <property type="entry name" value="PERIPLASMIC BINDING COMPONENT OF ABC TRANSPORTER"/>
    <property type="match status" value="1"/>
</dbReference>
<evidence type="ECO:0000313" key="8">
    <source>
        <dbReference type="EMBL" id="HIY61196.1"/>
    </source>
</evidence>
<gene>
    <name evidence="8" type="ORF">H9831_11045</name>
</gene>
<evidence type="ECO:0000256" key="5">
    <source>
        <dbReference type="SAM" id="MobiDB-lite"/>
    </source>
</evidence>
<keyword evidence="3" id="KW-0813">Transport</keyword>
<comment type="similarity">
    <text evidence="2">Belongs to the bacterial solute-binding protein 5 family.</text>
</comment>
<feature type="compositionally biased region" description="Low complexity" evidence="5">
    <location>
        <begin position="24"/>
        <end position="67"/>
    </location>
</feature>
<dbReference type="GO" id="GO:0015833">
    <property type="term" value="P:peptide transport"/>
    <property type="evidence" value="ECO:0007669"/>
    <property type="project" value="TreeGrafter"/>
</dbReference>
<sequence length="609" mass="66380">MKKKYLALLLAASMIVGTLAGCGSSTTTTESSAPAETTVEESAAAEETAAESTEASTEAATEEAAASGEHGPSSEAAPAWEDYDARIDQIRVETDLAAREALMHEAEDELMSTWAIMPLYYYNDVYMQSEDIGNIYCNLFGYKYFGFATAPGNTLSLQIASEPDRLDPALNSTVDGACLAILAFAGLYTYDENGQLVPDLAESVEESEDGMTYTFTMKDGLMWSDGTPLTAADVEYSWQRLADPNTGADYAYLADVIAKNDDGTLQVEASEDGKTFTVSLTAPCAYFLDLCAFPAFYPVPQASVEGAEGATDNPGAWCTEAGFVSSGPMVCTGWTHNESMTYEKNPNYYDADKVTLEKIDFMLSDDDTAVWNAFMDGSLQFIDTIGTDNMATAKEMPEYHNVPTLGTYYAGFNVNSPIFEGKTVQQAADMRKAMNLLVDRQYIVDTIAQADQEIANTFIPTGMGDGQGGEFRANDDAYTYPNEEAVGYFDPSPEAYDANVEEAISLLEGAGYVFDENGMLSEETPINLTYLTNEGTGNVAIGEALQQDFAVIGINLTIETREWSVFLNERKDGQFDFAREGWLADYNDPINMLEMWTTESGNNDMQFGR</sequence>
<accession>A0A9D2C866</accession>
<evidence type="ECO:0000256" key="3">
    <source>
        <dbReference type="ARBA" id="ARBA00022448"/>
    </source>
</evidence>
<dbReference type="Gene3D" id="3.40.190.10">
    <property type="entry name" value="Periplasmic binding protein-like II"/>
    <property type="match status" value="1"/>
</dbReference>
<evidence type="ECO:0000256" key="1">
    <source>
        <dbReference type="ARBA" id="ARBA00004196"/>
    </source>
</evidence>
<dbReference type="InterPro" id="IPR000914">
    <property type="entry name" value="SBP_5_dom"/>
</dbReference>
<reference evidence="8" key="2">
    <citation type="submission" date="2021-04" db="EMBL/GenBank/DDBJ databases">
        <authorList>
            <person name="Gilroy R."/>
        </authorList>
    </citation>
    <scope>NUCLEOTIDE SEQUENCE</scope>
    <source>
        <strain evidence="8">ChiSxjej3B15-24422</strain>
    </source>
</reference>
<dbReference type="Pfam" id="PF00496">
    <property type="entry name" value="SBP_bac_5"/>
    <property type="match status" value="1"/>
</dbReference>